<reference evidence="3" key="1">
    <citation type="submission" date="2016-11" db="UniProtKB">
        <authorList>
            <consortium name="WormBaseParasite"/>
        </authorList>
    </citation>
    <scope>IDENTIFICATION</scope>
</reference>
<organism evidence="2 3">
    <name type="scientific">Heterorhabditis bacteriophora</name>
    <name type="common">Entomopathogenic nematode worm</name>
    <dbReference type="NCBI Taxonomy" id="37862"/>
    <lineage>
        <taxon>Eukaryota</taxon>
        <taxon>Metazoa</taxon>
        <taxon>Ecdysozoa</taxon>
        <taxon>Nematoda</taxon>
        <taxon>Chromadorea</taxon>
        <taxon>Rhabditida</taxon>
        <taxon>Rhabditina</taxon>
        <taxon>Rhabditomorpha</taxon>
        <taxon>Strongyloidea</taxon>
        <taxon>Heterorhabditidae</taxon>
        <taxon>Heterorhabditis</taxon>
    </lineage>
</organism>
<keyword evidence="1" id="KW-1133">Transmembrane helix</keyword>
<protein>
    <submittedName>
        <fullName evidence="3">Protein kinase domain-containing protein</fullName>
    </submittedName>
</protein>
<name>A0A1I7WBA0_HETBA</name>
<sequence>MTSGLVAEVHGSHLRGSSITIWIIISISILEIAMLLKVPTHELGPHFLESHTLFQPLVLSIIKLTANSPDEQVPYLMDMLKYCCSEMTIAEFDSIHCQRHAAELQRREEVQNDMRNFRQFLLQLNGSLPTARNIKSFLVRITNQIFLLFIYSNGVHYIYRCLVNLLLKEINFCSFLLHNLVELQYYVFEILKDNIHLCSLSYTFTLSGCHTNFTIL</sequence>
<proteinExistence type="predicted"/>
<keyword evidence="1" id="KW-0472">Membrane</keyword>
<dbReference type="Proteomes" id="UP000095283">
    <property type="component" value="Unplaced"/>
</dbReference>
<dbReference type="AlphaFoldDB" id="A0A1I7WBA0"/>
<evidence type="ECO:0000313" key="3">
    <source>
        <dbReference type="WBParaSite" id="Hba_01986"/>
    </source>
</evidence>
<keyword evidence="2" id="KW-1185">Reference proteome</keyword>
<dbReference type="WBParaSite" id="Hba_01986">
    <property type="protein sequence ID" value="Hba_01986"/>
    <property type="gene ID" value="Hba_01986"/>
</dbReference>
<keyword evidence="1" id="KW-0812">Transmembrane</keyword>
<accession>A0A1I7WBA0</accession>
<feature type="transmembrane region" description="Helical" evidence="1">
    <location>
        <begin position="19"/>
        <end position="36"/>
    </location>
</feature>
<evidence type="ECO:0000313" key="2">
    <source>
        <dbReference type="Proteomes" id="UP000095283"/>
    </source>
</evidence>
<evidence type="ECO:0000256" key="1">
    <source>
        <dbReference type="SAM" id="Phobius"/>
    </source>
</evidence>